<feature type="transmembrane region" description="Helical" evidence="1">
    <location>
        <begin position="12"/>
        <end position="34"/>
    </location>
</feature>
<keyword evidence="1" id="KW-1133">Transmembrane helix</keyword>
<evidence type="ECO:0000313" key="3">
    <source>
        <dbReference type="Proteomes" id="UP000316921"/>
    </source>
</evidence>
<gene>
    <name evidence="2" type="ORF">Pla133_01820</name>
</gene>
<accession>A0A518BDQ7</accession>
<keyword evidence="1" id="KW-0472">Membrane</keyword>
<evidence type="ECO:0000256" key="1">
    <source>
        <dbReference type="SAM" id="Phobius"/>
    </source>
</evidence>
<sequence>MTHMKDPRVTAALIGGASSVIVAVIGVIASIILGKSAAGDAAGKAAGPAVLKSIESRGGQIEELAVQLDSIESRLQPLKALEGFRILYGRVDSNGNSAGIGFSSRRGGDFYEINFDKPFMGEPTVVATFDRHQPSDSTAGDNTLRINAERDGCRVYTRDLFVGADGDVDTKDTHASFAFLAIGIDSE</sequence>
<dbReference type="KEGG" id="pbap:Pla133_01820"/>
<protein>
    <submittedName>
        <fullName evidence="2">Uncharacterized protein</fullName>
    </submittedName>
</protein>
<dbReference type="Proteomes" id="UP000316921">
    <property type="component" value="Chromosome"/>
</dbReference>
<evidence type="ECO:0000313" key="2">
    <source>
        <dbReference type="EMBL" id="QDU65118.1"/>
    </source>
</evidence>
<proteinExistence type="predicted"/>
<keyword evidence="1" id="KW-0812">Transmembrane</keyword>
<reference evidence="2 3" key="1">
    <citation type="submission" date="2019-02" db="EMBL/GenBank/DDBJ databases">
        <title>Deep-cultivation of Planctomycetes and their phenomic and genomic characterization uncovers novel biology.</title>
        <authorList>
            <person name="Wiegand S."/>
            <person name="Jogler M."/>
            <person name="Boedeker C."/>
            <person name="Pinto D."/>
            <person name="Vollmers J."/>
            <person name="Rivas-Marin E."/>
            <person name="Kohn T."/>
            <person name="Peeters S.H."/>
            <person name="Heuer A."/>
            <person name="Rast P."/>
            <person name="Oberbeckmann S."/>
            <person name="Bunk B."/>
            <person name="Jeske O."/>
            <person name="Meyerdierks A."/>
            <person name="Storesund J.E."/>
            <person name="Kallscheuer N."/>
            <person name="Luecker S."/>
            <person name="Lage O.M."/>
            <person name="Pohl T."/>
            <person name="Merkel B.J."/>
            <person name="Hornburger P."/>
            <person name="Mueller R.-W."/>
            <person name="Bruemmer F."/>
            <person name="Labrenz M."/>
            <person name="Spormann A.M."/>
            <person name="Op den Camp H."/>
            <person name="Overmann J."/>
            <person name="Amann R."/>
            <person name="Jetten M.S.M."/>
            <person name="Mascher T."/>
            <person name="Medema M.H."/>
            <person name="Devos D.P."/>
            <person name="Kaster A.-K."/>
            <person name="Ovreas L."/>
            <person name="Rohde M."/>
            <person name="Galperin M.Y."/>
            <person name="Jogler C."/>
        </authorList>
    </citation>
    <scope>NUCLEOTIDE SEQUENCE [LARGE SCALE GENOMIC DNA]</scope>
    <source>
        <strain evidence="2 3">Pla133</strain>
    </source>
</reference>
<dbReference type="EMBL" id="CP036287">
    <property type="protein sequence ID" value="QDU65118.1"/>
    <property type="molecule type" value="Genomic_DNA"/>
</dbReference>
<organism evidence="2 3">
    <name type="scientific">Engelhardtia mirabilis</name>
    <dbReference type="NCBI Taxonomy" id="2528011"/>
    <lineage>
        <taxon>Bacteria</taxon>
        <taxon>Pseudomonadati</taxon>
        <taxon>Planctomycetota</taxon>
        <taxon>Planctomycetia</taxon>
        <taxon>Planctomycetia incertae sedis</taxon>
        <taxon>Engelhardtia</taxon>
    </lineage>
</organism>
<dbReference type="AlphaFoldDB" id="A0A518BDQ7"/>
<keyword evidence="3" id="KW-1185">Reference proteome</keyword>
<name>A0A518BDQ7_9BACT</name>